<protein>
    <recommendedName>
        <fullName evidence="1">5-oxoprolinase subunit A</fullName>
        <shortName evidence="1">5-OPase subunit A</shortName>
        <ecNumber evidence="1">3.5.2.9</ecNumber>
    </recommendedName>
    <alternativeName>
        <fullName evidence="1">5-oxoprolinase (ATP-hydrolyzing) subunit A</fullName>
    </alternativeName>
</protein>
<dbReference type="SUPFAM" id="SSF88713">
    <property type="entry name" value="Glycoside hydrolase/deacetylase"/>
    <property type="match status" value="1"/>
</dbReference>
<comment type="function">
    <text evidence="1">Catalyzes the cleavage of 5-oxoproline to form L-glutamate coupled to the hydrolysis of ATP to ADP and inorganic phosphate.</text>
</comment>
<accession>A0A1I4MEQ4</accession>
<dbReference type="EC" id="3.5.2.9" evidence="1"/>
<gene>
    <name evidence="1" type="primary">pxpA</name>
    <name evidence="2" type="ORF">SAMN05192568_1016101</name>
</gene>
<organism evidence="2 3">
    <name type="scientific">Methylobacterium pseudosasicola</name>
    <dbReference type="NCBI Taxonomy" id="582667"/>
    <lineage>
        <taxon>Bacteria</taxon>
        <taxon>Pseudomonadati</taxon>
        <taxon>Pseudomonadota</taxon>
        <taxon>Alphaproteobacteria</taxon>
        <taxon>Hyphomicrobiales</taxon>
        <taxon>Methylobacteriaceae</taxon>
        <taxon>Methylobacterium</taxon>
    </lineage>
</organism>
<dbReference type="NCBIfam" id="NF003814">
    <property type="entry name" value="PRK05406.1-3"/>
    <property type="match status" value="1"/>
</dbReference>
<keyword evidence="3" id="KW-1185">Reference proteome</keyword>
<keyword evidence="1" id="KW-0067">ATP-binding</keyword>
<name>A0A1I4MEQ4_9HYPH</name>
<comment type="similarity">
    <text evidence="1">Belongs to the LamB/PxpA family.</text>
</comment>
<evidence type="ECO:0000256" key="1">
    <source>
        <dbReference type="HAMAP-Rule" id="MF_00691"/>
    </source>
</evidence>
<keyword evidence="1" id="KW-0378">Hydrolase</keyword>
<proteinExistence type="inferred from homology"/>
<dbReference type="GO" id="GO:0005975">
    <property type="term" value="P:carbohydrate metabolic process"/>
    <property type="evidence" value="ECO:0007669"/>
    <property type="project" value="InterPro"/>
</dbReference>
<dbReference type="Proteomes" id="UP000199048">
    <property type="component" value="Unassembled WGS sequence"/>
</dbReference>
<dbReference type="Pfam" id="PF03746">
    <property type="entry name" value="LamB_YcsF"/>
    <property type="match status" value="1"/>
</dbReference>
<dbReference type="AlphaFoldDB" id="A0A1I4MEQ4"/>
<sequence>MRAACCVGPLRSRKGTSPLASVDLNSDLGEGYGAYACGDDAAILGIVTSANVACGLHAGDPEIMARTFTLAKERGVAVGAHPGFPDLWGFGRRPMPFTPPEIERLVAYQVGAAQALAAYAGHRITYVKAHGALANLAAEDRAVADAIAKAVRAVDRDLALLAIALTAQVAAGEACGLEVHQEIFADRGYTDAGLLIPRNQPGALITEADAAAERVLRMVEGGAILTASGKALPTPIRSICVHGDSAHAVATARAVRARLEGAGVTLAPFRS</sequence>
<comment type="subunit">
    <text evidence="1">Forms a complex composed of PxpA, PxpB and PxpC.</text>
</comment>
<dbReference type="GO" id="GO:0005524">
    <property type="term" value="F:ATP binding"/>
    <property type="evidence" value="ECO:0007669"/>
    <property type="project" value="UniProtKB-UniRule"/>
</dbReference>
<dbReference type="GO" id="GO:0017168">
    <property type="term" value="F:5-oxoprolinase (ATP-hydrolyzing) activity"/>
    <property type="evidence" value="ECO:0007669"/>
    <property type="project" value="UniProtKB-UniRule"/>
</dbReference>
<dbReference type="PANTHER" id="PTHR30292:SF0">
    <property type="entry name" value="5-OXOPROLINASE SUBUNIT A"/>
    <property type="match status" value="1"/>
</dbReference>
<dbReference type="HAMAP" id="MF_00691">
    <property type="entry name" value="PxpA"/>
    <property type="match status" value="1"/>
</dbReference>
<dbReference type="CDD" id="cd10787">
    <property type="entry name" value="LamB_YcsF_like"/>
    <property type="match status" value="1"/>
</dbReference>
<dbReference type="NCBIfam" id="NF003816">
    <property type="entry name" value="PRK05406.1-5"/>
    <property type="match status" value="1"/>
</dbReference>
<dbReference type="PANTHER" id="PTHR30292">
    <property type="entry name" value="UNCHARACTERIZED PROTEIN YBGL-RELATED"/>
    <property type="match status" value="1"/>
</dbReference>
<dbReference type="InterPro" id="IPR011330">
    <property type="entry name" value="Glyco_hydro/deAcase_b/a-brl"/>
</dbReference>
<keyword evidence="1" id="KW-0547">Nucleotide-binding</keyword>
<dbReference type="STRING" id="582667.SAMN05192568_1016101"/>
<dbReference type="InterPro" id="IPR005501">
    <property type="entry name" value="LamB/YcsF/PxpA-like"/>
</dbReference>
<reference evidence="3" key="1">
    <citation type="submission" date="2016-10" db="EMBL/GenBank/DDBJ databases">
        <authorList>
            <person name="Varghese N."/>
            <person name="Submissions S."/>
        </authorList>
    </citation>
    <scope>NUCLEOTIDE SEQUENCE [LARGE SCALE GENOMIC DNA]</scope>
    <source>
        <strain evidence="3">BL36</strain>
    </source>
</reference>
<comment type="catalytic activity">
    <reaction evidence="1">
        <text>5-oxo-L-proline + ATP + 2 H2O = L-glutamate + ADP + phosphate + H(+)</text>
        <dbReference type="Rhea" id="RHEA:10348"/>
        <dbReference type="ChEBI" id="CHEBI:15377"/>
        <dbReference type="ChEBI" id="CHEBI:15378"/>
        <dbReference type="ChEBI" id="CHEBI:29985"/>
        <dbReference type="ChEBI" id="CHEBI:30616"/>
        <dbReference type="ChEBI" id="CHEBI:43474"/>
        <dbReference type="ChEBI" id="CHEBI:58402"/>
        <dbReference type="ChEBI" id="CHEBI:456216"/>
        <dbReference type="EC" id="3.5.2.9"/>
    </reaction>
</comment>
<dbReference type="EMBL" id="FOTK01000016">
    <property type="protein sequence ID" value="SFM01719.1"/>
    <property type="molecule type" value="Genomic_DNA"/>
</dbReference>
<evidence type="ECO:0000313" key="2">
    <source>
        <dbReference type="EMBL" id="SFM01719.1"/>
    </source>
</evidence>
<evidence type="ECO:0000313" key="3">
    <source>
        <dbReference type="Proteomes" id="UP000199048"/>
    </source>
</evidence>
<dbReference type="Gene3D" id="3.20.20.370">
    <property type="entry name" value="Glycoside hydrolase/deacetylase"/>
    <property type="match status" value="1"/>
</dbReference>